<name>A0A645CE88_9ZZZZ</name>
<dbReference type="EMBL" id="VSSQ01026479">
    <property type="protein sequence ID" value="MPM75215.1"/>
    <property type="molecule type" value="Genomic_DNA"/>
</dbReference>
<gene>
    <name evidence="1" type="ORF">SDC9_122206</name>
</gene>
<proteinExistence type="predicted"/>
<dbReference type="AlphaFoldDB" id="A0A645CE88"/>
<organism evidence="1">
    <name type="scientific">bioreactor metagenome</name>
    <dbReference type="NCBI Taxonomy" id="1076179"/>
    <lineage>
        <taxon>unclassified sequences</taxon>
        <taxon>metagenomes</taxon>
        <taxon>ecological metagenomes</taxon>
    </lineage>
</organism>
<protein>
    <submittedName>
        <fullName evidence="1">Uncharacterized protein</fullName>
    </submittedName>
</protein>
<evidence type="ECO:0000313" key="1">
    <source>
        <dbReference type="EMBL" id="MPM75215.1"/>
    </source>
</evidence>
<comment type="caution">
    <text evidence="1">The sequence shown here is derived from an EMBL/GenBank/DDBJ whole genome shotgun (WGS) entry which is preliminary data.</text>
</comment>
<sequence>MKKAYNFAILNRKNLKVITTPCVQNELLSFYLRTVSNYKDTKKKPP</sequence>
<accession>A0A645CE88</accession>
<reference evidence="1" key="1">
    <citation type="submission" date="2019-08" db="EMBL/GenBank/DDBJ databases">
        <authorList>
            <person name="Kucharzyk K."/>
            <person name="Murdoch R.W."/>
            <person name="Higgins S."/>
            <person name="Loffler F."/>
        </authorList>
    </citation>
    <scope>NUCLEOTIDE SEQUENCE</scope>
</reference>